<dbReference type="RefSeq" id="XP_002482954.1">
    <property type="nucleotide sequence ID" value="XM_002482909.1"/>
</dbReference>
<dbReference type="InterPro" id="IPR013103">
    <property type="entry name" value="RVT_2"/>
</dbReference>
<dbReference type="STRING" id="441959.B8MCR0"/>
<dbReference type="Pfam" id="PF07727">
    <property type="entry name" value="RVT_2"/>
    <property type="match status" value="1"/>
</dbReference>
<organism evidence="2 3">
    <name type="scientific">Talaromyces stipitatus (strain ATCC 10500 / CBS 375.48 / QM 6759 / NRRL 1006)</name>
    <name type="common">Penicillium stipitatum</name>
    <dbReference type="NCBI Taxonomy" id="441959"/>
    <lineage>
        <taxon>Eukaryota</taxon>
        <taxon>Fungi</taxon>
        <taxon>Dikarya</taxon>
        <taxon>Ascomycota</taxon>
        <taxon>Pezizomycotina</taxon>
        <taxon>Eurotiomycetes</taxon>
        <taxon>Eurotiomycetidae</taxon>
        <taxon>Eurotiales</taxon>
        <taxon>Trichocomaceae</taxon>
        <taxon>Talaromyces</taxon>
        <taxon>Talaromyces sect. Talaromyces</taxon>
    </lineage>
</organism>
<evidence type="ECO:0000313" key="2">
    <source>
        <dbReference type="EMBL" id="EED18962.1"/>
    </source>
</evidence>
<evidence type="ECO:0000259" key="1">
    <source>
        <dbReference type="Pfam" id="PF07727"/>
    </source>
</evidence>
<dbReference type="SUPFAM" id="SSF56672">
    <property type="entry name" value="DNA/RNA polymerases"/>
    <property type="match status" value="1"/>
</dbReference>
<dbReference type="EMBL" id="EQ962655">
    <property type="protein sequence ID" value="EED18962.1"/>
    <property type="molecule type" value="Genomic_DNA"/>
</dbReference>
<dbReference type="VEuPathDB" id="FungiDB:TSTA_126700"/>
<reference evidence="3" key="1">
    <citation type="journal article" date="2015" name="Genome Announc.">
        <title>Genome sequence of the AIDS-associated pathogen Penicillium marneffei (ATCC18224) and its near taxonomic relative Talaromyces stipitatus (ATCC10500).</title>
        <authorList>
            <person name="Nierman W.C."/>
            <person name="Fedorova-Abrams N.D."/>
            <person name="Andrianopoulos A."/>
        </authorList>
    </citation>
    <scope>NUCLEOTIDE SEQUENCE [LARGE SCALE GENOMIC DNA]</scope>
    <source>
        <strain evidence="3">ATCC 10500 / CBS 375.48 / QM 6759 / NRRL 1006</strain>
    </source>
</reference>
<dbReference type="InParanoid" id="B8MCR0"/>
<dbReference type="PhylomeDB" id="B8MCR0"/>
<dbReference type="HOGENOM" id="CLU_869269_0_0_1"/>
<keyword evidence="3" id="KW-1185">Reference proteome</keyword>
<dbReference type="PANTHER" id="PTHR11439:SF483">
    <property type="entry name" value="PEPTIDE SYNTHASE GLIP-LIKE, PUTATIVE (AFU_ORTHOLOGUE AFUA_3G12920)-RELATED"/>
    <property type="match status" value="1"/>
</dbReference>
<protein>
    <recommendedName>
        <fullName evidence="1">Reverse transcriptase Ty1/copia-type domain-containing protein</fullName>
    </recommendedName>
</protein>
<name>B8MCR0_TALSN</name>
<evidence type="ECO:0000313" key="3">
    <source>
        <dbReference type="Proteomes" id="UP000001745"/>
    </source>
</evidence>
<dbReference type="eggNOG" id="KOG0017">
    <property type="taxonomic scope" value="Eukaryota"/>
</dbReference>
<feature type="domain" description="Reverse transcriptase Ty1/copia-type" evidence="1">
    <location>
        <begin position="4"/>
        <end position="169"/>
    </location>
</feature>
<dbReference type="GeneID" id="8099097"/>
<sequence>MYGLTAHLLDATNAFVGSKLDKQIYMEVPKGLPKSLQLGKDEVCELLQSLYGLRQSANLWCHKVKEFITSIRFKPSTADPGIFINERGMIIALYIDDILVFSKDEKAIRLTKKKLKEFHPMKDSGRVNKILGIRIIWLDGSIRLDQEFYTLRILEEFNMLEAKPQKLPLSPSINLDKDSRRLSREAHSQFRHAIGRLTYLAGGTQPDIQRTVNRLSQHLVEPKEIHLKAIKHLPHYLRGTYRYAISYLKGSKDKKLPEVLFVGQVANSQLLRHLHPKLNILLQLIQQSKQYGYVIFYIQFGNQELMTMAQYLCILTTPQH</sequence>
<dbReference type="OrthoDB" id="4501190at2759"/>
<dbReference type="InterPro" id="IPR043502">
    <property type="entry name" value="DNA/RNA_pol_sf"/>
</dbReference>
<proteinExistence type="predicted"/>
<dbReference type="Proteomes" id="UP000001745">
    <property type="component" value="Unassembled WGS sequence"/>
</dbReference>
<gene>
    <name evidence="2" type="ORF">TSTA_126700</name>
</gene>
<dbReference type="AlphaFoldDB" id="B8MCR0"/>
<accession>B8MCR0</accession>
<dbReference type="PANTHER" id="PTHR11439">
    <property type="entry name" value="GAG-POL-RELATED RETROTRANSPOSON"/>
    <property type="match status" value="1"/>
</dbReference>
<dbReference type="OMA" id="FEMIDIG"/>